<accession>A0ACC3TUF8</accession>
<proteinExistence type="predicted"/>
<gene>
    <name evidence="1" type="ORF">V1517DRAFT_365833</name>
</gene>
<sequence>MQGRSRKRKLSLTVDRASIGMAENFWRESTLGLSQEWSLNTTTVSAGICGSPRSIVSNSWFSIQVHPQNRTRPPSSRKTTRLSLIIRRKRRWPTSSKMRARKIRVFPTTSQKETLRQCFGTQRYIYNKCAAVKELRGVLLNSETNTLDDNEKWLDQYEYDLKDEAIRDFMKNYRSNMAKYQKDKKDKKPFTLRFRSKKAPTQSLSVLKKKWNRGKRSFYPYSHQPLPTILASDSRLLRTRLGRYFLIVAKDAEEKRKSATRGDFVFIDPGVRIFLTCYDSNENVVEVGRCAVVRVQSRLAALRNYQKRQNLRRADLRLGERINHLVEDMHKKTATFLCANYDNIFLPKLNFHTCRKLNRNLSRHKWWKSKRSGRPRRARVVDPRCLSAKDAPRSFDRDFNASKNIMLKYFTERMMSSGSVSWDAATLGPSPAIQRNASV</sequence>
<dbReference type="EMBL" id="MU970046">
    <property type="protein sequence ID" value="KAK9324823.1"/>
    <property type="molecule type" value="Genomic_DNA"/>
</dbReference>
<name>A0ACC3TUF8_9ASCO</name>
<keyword evidence="2" id="KW-1185">Reference proteome</keyword>
<evidence type="ECO:0000313" key="2">
    <source>
        <dbReference type="Proteomes" id="UP001489719"/>
    </source>
</evidence>
<dbReference type="Proteomes" id="UP001489719">
    <property type="component" value="Unassembled WGS sequence"/>
</dbReference>
<organism evidence="1 2">
    <name type="scientific">Lipomyces orientalis</name>
    <dbReference type="NCBI Taxonomy" id="1233043"/>
    <lineage>
        <taxon>Eukaryota</taxon>
        <taxon>Fungi</taxon>
        <taxon>Dikarya</taxon>
        <taxon>Ascomycota</taxon>
        <taxon>Saccharomycotina</taxon>
        <taxon>Lipomycetes</taxon>
        <taxon>Lipomycetales</taxon>
        <taxon>Lipomycetaceae</taxon>
        <taxon>Lipomyces</taxon>
    </lineage>
</organism>
<evidence type="ECO:0000313" key="1">
    <source>
        <dbReference type="EMBL" id="KAK9324823.1"/>
    </source>
</evidence>
<comment type="caution">
    <text evidence="1">The sequence shown here is derived from an EMBL/GenBank/DDBJ whole genome shotgun (WGS) entry which is preliminary data.</text>
</comment>
<reference evidence="2" key="1">
    <citation type="journal article" date="2024" name="Front. Bioeng. Biotechnol.">
        <title>Genome-scale model development and genomic sequencing of the oleaginous clade Lipomyces.</title>
        <authorList>
            <person name="Czajka J.J."/>
            <person name="Han Y."/>
            <person name="Kim J."/>
            <person name="Mondo S.J."/>
            <person name="Hofstad B.A."/>
            <person name="Robles A."/>
            <person name="Haridas S."/>
            <person name="Riley R."/>
            <person name="LaButti K."/>
            <person name="Pangilinan J."/>
            <person name="Andreopoulos W."/>
            <person name="Lipzen A."/>
            <person name="Yan J."/>
            <person name="Wang M."/>
            <person name="Ng V."/>
            <person name="Grigoriev I.V."/>
            <person name="Spatafora J.W."/>
            <person name="Magnuson J.K."/>
            <person name="Baker S.E."/>
            <person name="Pomraning K.R."/>
        </authorList>
    </citation>
    <scope>NUCLEOTIDE SEQUENCE [LARGE SCALE GENOMIC DNA]</scope>
    <source>
        <strain evidence="2">CBS 10300</strain>
    </source>
</reference>
<protein>
    <submittedName>
        <fullName evidence="1">Uncharacterized protein</fullName>
    </submittedName>
</protein>